<keyword evidence="1" id="KW-0812">Transmembrane</keyword>
<name>A0ABP2EZK1_AJEDR</name>
<organism evidence="2 3">
    <name type="scientific">Ajellomyces dermatitidis (strain ER-3 / ATCC MYA-2586)</name>
    <name type="common">Blastomyces dermatitidis</name>
    <dbReference type="NCBI Taxonomy" id="559297"/>
    <lineage>
        <taxon>Eukaryota</taxon>
        <taxon>Fungi</taxon>
        <taxon>Dikarya</taxon>
        <taxon>Ascomycota</taxon>
        <taxon>Pezizomycotina</taxon>
        <taxon>Eurotiomycetes</taxon>
        <taxon>Eurotiomycetidae</taxon>
        <taxon>Onygenales</taxon>
        <taxon>Ajellomycetaceae</taxon>
        <taxon>Blastomyces</taxon>
    </lineage>
</organism>
<feature type="transmembrane region" description="Helical" evidence="1">
    <location>
        <begin position="39"/>
        <end position="60"/>
    </location>
</feature>
<accession>A0ABP2EZK1</accession>
<evidence type="ECO:0000313" key="2">
    <source>
        <dbReference type="EMBL" id="EEQ88878.1"/>
    </source>
</evidence>
<feature type="transmembrane region" description="Helical" evidence="1">
    <location>
        <begin position="303"/>
        <end position="324"/>
    </location>
</feature>
<dbReference type="Proteomes" id="UP000002039">
    <property type="component" value="Unassembled WGS sequence"/>
</dbReference>
<proteinExistence type="predicted"/>
<evidence type="ECO:0000313" key="3">
    <source>
        <dbReference type="Proteomes" id="UP000002039"/>
    </source>
</evidence>
<dbReference type="RefSeq" id="XP_045275916.1">
    <property type="nucleotide sequence ID" value="XM_045419665.1"/>
</dbReference>
<dbReference type="PANTHER" id="PTHR47784">
    <property type="entry name" value="STEROL UPTAKE CONTROL PROTEIN 2"/>
    <property type="match status" value="1"/>
</dbReference>
<dbReference type="InterPro" id="IPR053157">
    <property type="entry name" value="Sterol_Uptake_Regulator"/>
</dbReference>
<gene>
    <name evidence="2" type="ORF">BDCG_03998</name>
</gene>
<dbReference type="GeneID" id="69026224"/>
<keyword evidence="3" id="KW-1185">Reference proteome</keyword>
<dbReference type="EMBL" id="EQ999976">
    <property type="protein sequence ID" value="EEQ88878.1"/>
    <property type="molecule type" value="Genomic_DNA"/>
</dbReference>
<dbReference type="PANTHER" id="PTHR47784:SF7">
    <property type="entry name" value="ZN(II)2CYS6 TRANSCRIPTION FACTOR (EUROFUNG)"/>
    <property type="match status" value="1"/>
</dbReference>
<reference evidence="3" key="1">
    <citation type="journal article" date="2015" name="PLoS Genet.">
        <title>The dynamic genome and transcriptome of the human fungal pathogen Blastomyces and close relative Emmonsia.</title>
        <authorList>
            <person name="Munoz J.F."/>
            <person name="Gauthier G.M."/>
            <person name="Desjardins C.A."/>
            <person name="Gallo J.E."/>
            <person name="Holder J."/>
            <person name="Sullivan T.D."/>
            <person name="Marty A.J."/>
            <person name="Carmen J.C."/>
            <person name="Chen Z."/>
            <person name="Ding L."/>
            <person name="Gujja S."/>
            <person name="Magrini V."/>
            <person name="Misas E."/>
            <person name="Mitreva M."/>
            <person name="Priest M."/>
            <person name="Saif S."/>
            <person name="Whiston E.A."/>
            <person name="Young S."/>
            <person name="Zeng Q."/>
            <person name="Goldman W.E."/>
            <person name="Mardis E.R."/>
            <person name="Taylor J.W."/>
            <person name="McEwen J.G."/>
            <person name="Clay O.K."/>
            <person name="Klein B.S."/>
            <person name="Cuomo C.A."/>
        </authorList>
    </citation>
    <scope>NUCLEOTIDE SEQUENCE [LARGE SCALE GENOMIC DNA]</scope>
    <source>
        <strain evidence="3">ER-3 / ATCC MYA-2586</strain>
    </source>
</reference>
<keyword evidence="1" id="KW-1133">Transmembrane helix</keyword>
<evidence type="ECO:0000256" key="1">
    <source>
        <dbReference type="SAM" id="Phobius"/>
    </source>
</evidence>
<protein>
    <submittedName>
        <fullName evidence="2">C6 zinc finger domain-containing protein</fullName>
    </submittedName>
</protein>
<keyword evidence="1" id="KW-0472">Membrane</keyword>
<sequence>MDDMRFFHHYLTAGYPYLPDGCDTVWITEIPLLAHQHEFLMHAIISLGASHLSLVAIISLGASHLSLVAMAGSGLEEMHGYSTMLSHRGLALRGLQQSIDEHAHAGLPTASTMPNIPKLNAMFATCYALMTQSSHLRDGFTDFLILIRGSGPLTGHIAAITGLDRNALLLSLKEGFDPRTRFSHLTLTGNDDAEDLDDDPGDAIDMGINMCVVKRFADALRALIPLLQHECHQNYYAAILDAAEALQRRAWVDAFNSFHKTYVVLCTIDEVSFQNYIISPSVRGAGAGTGRRPKWEGEVEKNAMFLLLFMYLTALKVAMCPIIWRVIPERALFPQMILPQVSWLIDISARISPVLRGHVVLPLEVITRVGAEYGVFKSVFGERVREELTVRAEEMG</sequence>